<evidence type="ECO:0000313" key="2">
    <source>
        <dbReference type="EMBL" id="TCO19422.1"/>
    </source>
</evidence>
<name>A0ABY2BGG3_9ACTN</name>
<organism evidence="2 3">
    <name type="scientific">Kribbella orskensis</name>
    <dbReference type="NCBI Taxonomy" id="2512216"/>
    <lineage>
        <taxon>Bacteria</taxon>
        <taxon>Bacillati</taxon>
        <taxon>Actinomycetota</taxon>
        <taxon>Actinomycetes</taxon>
        <taxon>Propionibacteriales</taxon>
        <taxon>Kribbellaceae</taxon>
        <taxon>Kribbella</taxon>
    </lineage>
</organism>
<protein>
    <submittedName>
        <fullName evidence="2">Uncharacterized protein</fullName>
    </submittedName>
</protein>
<gene>
    <name evidence="2" type="ORF">EV644_11070</name>
</gene>
<accession>A0ABY2BGG3</accession>
<reference evidence="2 3" key="1">
    <citation type="journal article" date="2015" name="Stand. Genomic Sci.">
        <title>Genomic Encyclopedia of Bacterial and Archaeal Type Strains, Phase III: the genomes of soil and plant-associated and newly described type strains.</title>
        <authorList>
            <person name="Whitman W.B."/>
            <person name="Woyke T."/>
            <person name="Klenk H.P."/>
            <person name="Zhou Y."/>
            <person name="Lilburn T.G."/>
            <person name="Beck B.J."/>
            <person name="De Vos P."/>
            <person name="Vandamme P."/>
            <person name="Eisen J.A."/>
            <person name="Garrity G."/>
            <person name="Hugenholtz P."/>
            <person name="Kyrpides N.C."/>
        </authorList>
    </citation>
    <scope>NUCLEOTIDE SEQUENCE [LARGE SCALE GENOMIC DNA]</scope>
    <source>
        <strain evidence="2 3">VKM Ac-2538</strain>
    </source>
</reference>
<dbReference type="Proteomes" id="UP000295818">
    <property type="component" value="Unassembled WGS sequence"/>
</dbReference>
<dbReference type="EMBL" id="SLWM01000010">
    <property type="protein sequence ID" value="TCO19422.1"/>
    <property type="molecule type" value="Genomic_DNA"/>
</dbReference>
<feature type="region of interest" description="Disordered" evidence="1">
    <location>
        <begin position="120"/>
        <end position="165"/>
    </location>
</feature>
<evidence type="ECO:0000313" key="3">
    <source>
        <dbReference type="Proteomes" id="UP000295818"/>
    </source>
</evidence>
<sequence length="228" mass="24215">MSSVRPTHIRIRPVTAAWSAASRTAPRRSATAPTRRAWRSSSARWVRERFSACRLGCCGIPPSSASMSWADAAGSYGSVFRVSRSGRAGSRCVTTSCSAGPTPRFGCRRAAPRVAHVGAIGGHRGGRRARRGGGLEPAAPGPAVRERVRSRPEAGRARREVRTSPGHASIHAVVHLHRSGGGRMRLLRPSAPEPGLRRTGRLHPVAAARGGASIFPRRCGPPRVTLVP</sequence>
<proteinExistence type="predicted"/>
<evidence type="ECO:0000256" key="1">
    <source>
        <dbReference type="SAM" id="MobiDB-lite"/>
    </source>
</evidence>
<keyword evidence="3" id="KW-1185">Reference proteome</keyword>
<feature type="compositionally biased region" description="Basic and acidic residues" evidence="1">
    <location>
        <begin position="144"/>
        <end position="162"/>
    </location>
</feature>
<comment type="caution">
    <text evidence="2">The sequence shown here is derived from an EMBL/GenBank/DDBJ whole genome shotgun (WGS) entry which is preliminary data.</text>
</comment>